<dbReference type="PANTHER" id="PTHR40980">
    <property type="entry name" value="PLUG DOMAIN-CONTAINING PROTEIN"/>
    <property type="match status" value="1"/>
</dbReference>
<evidence type="ECO:0000313" key="8">
    <source>
        <dbReference type="EMBL" id="TXC72910.1"/>
    </source>
</evidence>
<comment type="caution">
    <text evidence="8">The sequence shown here is derived from an EMBL/GenBank/DDBJ whole genome shotgun (WGS) entry which is preliminary data.</text>
</comment>
<evidence type="ECO:0000256" key="3">
    <source>
        <dbReference type="ARBA" id="ARBA00023077"/>
    </source>
</evidence>
<keyword evidence="3" id="KW-0798">TonB box</keyword>
<evidence type="ECO:0000256" key="1">
    <source>
        <dbReference type="ARBA" id="ARBA00004442"/>
    </source>
</evidence>
<evidence type="ECO:0000259" key="7">
    <source>
        <dbReference type="Pfam" id="PF07715"/>
    </source>
</evidence>
<evidence type="ECO:0000256" key="6">
    <source>
        <dbReference type="SAM" id="MobiDB-lite"/>
    </source>
</evidence>
<accession>A0A5C6UKD8</accession>
<keyword evidence="8" id="KW-0675">Receptor</keyword>
<feature type="domain" description="TonB-dependent receptor plug" evidence="7">
    <location>
        <begin position="59"/>
        <end position="172"/>
    </location>
</feature>
<dbReference type="Gene3D" id="2.170.130.10">
    <property type="entry name" value="TonB-dependent receptor, plug domain"/>
    <property type="match status" value="1"/>
</dbReference>
<dbReference type="InterPro" id="IPR010917">
    <property type="entry name" value="TonB_rcpt_CS"/>
</dbReference>
<dbReference type="Proteomes" id="UP000321250">
    <property type="component" value="Unassembled WGS sequence"/>
</dbReference>
<dbReference type="InterPro" id="IPR012910">
    <property type="entry name" value="Plug_dom"/>
</dbReference>
<dbReference type="AlphaFoldDB" id="A0A5C6UKD8"/>
<dbReference type="Gene3D" id="2.40.170.20">
    <property type="entry name" value="TonB-dependent receptor, beta-barrel domain"/>
    <property type="match status" value="1"/>
</dbReference>
<sequence>MSPTEARPATGTTPPDQAATAPLGTSPVEQAATAGASGEDADIIVTGFRASLASAVDLKRESSQIIDAITAEDIGNFPDANLAESIQRLPGISIDRDNGEGRSITVRGLGGDFQQVRLNGADALSITGGGNDASGANRSRGFDFNTFASELFGGVTVTKTTSAANDEGSLGAIIDLTTGRPLAYKKDRYALGLEGEYRENGKTVNPRLTGLVSKHITDTLGVLGSIAYQDQKQQIDSYQRSIGAFDYAYRNSQLQGVTPNTFGFARPSTAGTGATFGSDPAAYALITPTTLIPALPSINRQDLHYKRLGATGTIQWKPTSHTELTVDGVYSRYQQDLTTAGITTIGLNRNGTNANAARGALGAANTAAGLTNRLALYPNCVPSATLDCGQSLNGGGLVAGTRASYNPNNLNPFDYYNSTVSPGYIADANQSAFYTQLIGRPNTKIRAANVNSAGQADYLVLDDVDWRSSTQRVAGKTEFYQGTVNLRQDLGDTLRFDGTAGYSRSKYTGETTLAEFNAIDQDNYTFDERGSGKMPVFSPGFDVANPQSWSLVKGLSSIRYLTDEIVNTFRVARGNLTWSVNDEFKVLAGMTYKRFSYSSNQGRRNSDIEAINPTLAEARLNITDLGQTLGFGKGLDVSAGTPTSFYAPDIGKFVNQFGIDCNCINKWGDFRAQVDARQANRVTENDLSGYLQVDWDSTLLGLPFRGNAGTRIAKTIVRGTGSVGAAANGVIGTTVTARNEYTDFLPAMNATLEFFPDTLLRFATAKVISRPQLAALTPGTTSFPTGLNATTAPQITVGNPYLNPYRATNIDWAIEHYFGRGGIVSVGFFIKNLENFPQQIAGEYPLQSIYDGPTLQSILAGITSPTLLAYTQAGGTYAVRQFNDAPGGKIKGVEVNVQSNFSFLPAPLDNFGVTANYTHIASRLNYLTSAQLATTRTQSGTAVNAFAPGPFLNTSPDAFNATFYYEDKKFSARVSGAYRKQYVTRFPLAAGTCAVGLTTNNGAVCNSPVISDFGYRDSQLNVDAAMAYSVTDFAKLTLEGRNLTNAATYSTEYQANPVAQNYQSTGRVITAGLRVVF</sequence>
<keyword evidence="5" id="KW-0998">Cell outer membrane</keyword>
<gene>
    <name evidence="8" type="ORF">FSB78_12280</name>
</gene>
<evidence type="ECO:0000256" key="4">
    <source>
        <dbReference type="ARBA" id="ARBA00023136"/>
    </source>
</evidence>
<dbReference type="OrthoDB" id="5476657at2"/>
<reference evidence="8 9" key="1">
    <citation type="journal article" date="2013" name="Antonie Van Leeuwenhoek">
        <title>Sphingomonas ginsenosidivorax sp. nov., with the ability to transform ginsenosides.</title>
        <authorList>
            <person name="Jin X.F."/>
            <person name="Kim J.K."/>
            <person name="Liu Q.M."/>
            <person name="Kang M.S."/>
            <person name="He D."/>
            <person name="Jin F.X."/>
            <person name="Kim S.C."/>
            <person name="Im W.T."/>
        </authorList>
    </citation>
    <scope>NUCLEOTIDE SEQUENCE [LARGE SCALE GENOMIC DNA]</scope>
    <source>
        <strain evidence="8 9">KHI67</strain>
    </source>
</reference>
<comment type="subcellular location">
    <subcellularLocation>
        <location evidence="1">Cell outer membrane</location>
    </subcellularLocation>
</comment>
<dbReference type="PROSITE" id="PS01156">
    <property type="entry name" value="TONB_DEPENDENT_REC_2"/>
    <property type="match status" value="1"/>
</dbReference>
<keyword evidence="2" id="KW-0732">Signal</keyword>
<dbReference type="EMBL" id="VOQR01000001">
    <property type="protein sequence ID" value="TXC72910.1"/>
    <property type="molecule type" value="Genomic_DNA"/>
</dbReference>
<organism evidence="8 9">
    <name type="scientific">Sphingomonas ginsenosidivorax</name>
    <dbReference type="NCBI Taxonomy" id="862135"/>
    <lineage>
        <taxon>Bacteria</taxon>
        <taxon>Pseudomonadati</taxon>
        <taxon>Pseudomonadota</taxon>
        <taxon>Alphaproteobacteria</taxon>
        <taxon>Sphingomonadales</taxon>
        <taxon>Sphingomonadaceae</taxon>
        <taxon>Sphingomonas</taxon>
    </lineage>
</organism>
<keyword evidence="4" id="KW-0472">Membrane</keyword>
<evidence type="ECO:0000313" key="9">
    <source>
        <dbReference type="Proteomes" id="UP000321250"/>
    </source>
</evidence>
<feature type="region of interest" description="Disordered" evidence="6">
    <location>
        <begin position="1"/>
        <end position="37"/>
    </location>
</feature>
<evidence type="ECO:0000256" key="5">
    <source>
        <dbReference type="ARBA" id="ARBA00023237"/>
    </source>
</evidence>
<dbReference type="PANTHER" id="PTHR40980:SF3">
    <property type="entry name" value="TONB-DEPENDENT RECEPTOR-LIKE BETA-BARREL DOMAIN-CONTAINING PROTEIN"/>
    <property type="match status" value="1"/>
</dbReference>
<evidence type="ECO:0000256" key="2">
    <source>
        <dbReference type="ARBA" id="ARBA00022729"/>
    </source>
</evidence>
<dbReference type="Pfam" id="PF07715">
    <property type="entry name" value="Plug"/>
    <property type="match status" value="1"/>
</dbReference>
<proteinExistence type="predicted"/>
<name>A0A5C6UKD8_9SPHN</name>
<dbReference type="InterPro" id="IPR037066">
    <property type="entry name" value="Plug_dom_sf"/>
</dbReference>
<dbReference type="InterPro" id="IPR036942">
    <property type="entry name" value="Beta-barrel_TonB_sf"/>
</dbReference>
<dbReference type="GO" id="GO:0009279">
    <property type="term" value="C:cell outer membrane"/>
    <property type="evidence" value="ECO:0007669"/>
    <property type="project" value="UniProtKB-SubCell"/>
</dbReference>
<protein>
    <submittedName>
        <fullName evidence="8">TonB-dependent receptor</fullName>
    </submittedName>
</protein>
<dbReference type="SUPFAM" id="SSF56935">
    <property type="entry name" value="Porins"/>
    <property type="match status" value="1"/>
</dbReference>
<keyword evidence="9" id="KW-1185">Reference proteome</keyword>